<dbReference type="Gene3D" id="3.40.630.10">
    <property type="entry name" value="Zn peptidases"/>
    <property type="match status" value="1"/>
</dbReference>
<dbReference type="AlphaFoldDB" id="A0A1S1MXA8"/>
<feature type="domain" description="Peptidase M28" evidence="10">
    <location>
        <begin position="113"/>
        <end position="300"/>
    </location>
</feature>
<dbReference type="RefSeq" id="WP_070983514.1">
    <property type="nucleotide sequence ID" value="NZ_MKJU01000008.1"/>
</dbReference>
<sequence length="766" mass="85226">MVALQKPHSQVELTIGFILIVILVTFQVTLRDLALPEVQPSDSTSFSANRALVDLKALNPDSKPHPGGSAQNERIGNAIVDKLVSLGYQPDIQEQFYCNEYSNVAVECMTVRNIVVHILGKKPQENVLLSAHYDSVAAGPGAADAGVAVGTLLEVARLMKDRPQSNIGMVLLFNEGEEDGLFGARAFTQHHPLAKQVKLALNIEARGSAGYSVLFETGTNSGELVKTYAAQMTPIWTNSLFGEVYRFMPNFTDFNEYHKLELPGLNFANAEMEPHYHTPLDNFDNLNLQTLQHHGDNVWLFLDAILEREDLAFKKENIVFTDLFGWLLIYWANGTTMLLLGISSVLLVASVYAARKHKQATIKGVLAGWLTVLALVLLCAIFAQVWQLVVQTLTGTGPWRSSIIAISLSIWFICGFVLLLFGRLFAKKLTSMDLHLGLLTFFLMFAAIAAVLAVGVSYLFIIPLLVILPITTIMLFVHRDNAEPLVWSYRLAICVVLFVFYPVIQIADILFSYNLSAFQGLIWGCIFASLLSAVPVKEVPVKKLRRLFLVFSVIFLAATFIQKPFTENKPQGLNLQYMEDDSTASVIAGVPRKKLAPELRQALPNLKVDTPFAWEQQRYRVEQSESQQITPHIQLESQLIDNQLHLGIDAQQGHNLLNVKVYFAADSKLTEIVSREHQHVYDPQTTKHRDMLSYSCLGYTCANLNLVAHFSEEPKGEVLVVASYMGLPKSKQHLIEARGKRSVPRNQGDLTMSVKSITLGTSGSQE</sequence>
<keyword evidence="12" id="KW-1185">Reference proteome</keyword>
<feature type="transmembrane region" description="Helical" evidence="9">
    <location>
        <begin position="489"/>
        <end position="511"/>
    </location>
</feature>
<evidence type="ECO:0000256" key="2">
    <source>
        <dbReference type="ARBA" id="ARBA00004128"/>
    </source>
</evidence>
<dbReference type="GO" id="GO:0006508">
    <property type="term" value="P:proteolysis"/>
    <property type="evidence" value="ECO:0007669"/>
    <property type="project" value="InterPro"/>
</dbReference>
<evidence type="ECO:0000259" key="10">
    <source>
        <dbReference type="Pfam" id="PF04389"/>
    </source>
</evidence>
<feature type="transmembrane region" description="Helical" evidence="9">
    <location>
        <begin position="458"/>
        <end position="477"/>
    </location>
</feature>
<evidence type="ECO:0000256" key="3">
    <source>
        <dbReference type="ARBA" id="ARBA00010918"/>
    </source>
</evidence>
<reference evidence="11 12" key="1">
    <citation type="submission" date="2016-09" db="EMBL/GenBank/DDBJ databases">
        <title>Pseudoalteromonas amylolytica sp. nov., isolated from the surface seawater.</title>
        <authorList>
            <person name="Wu Y.-H."/>
            <person name="Cheng H."/>
            <person name="Jin X.-B."/>
            <person name="Wang C.-S."/>
            <person name="Xu X.-W."/>
        </authorList>
    </citation>
    <scope>NUCLEOTIDE SEQUENCE [LARGE SCALE GENOMIC DNA]</scope>
    <source>
        <strain evidence="11 12">JW1</strain>
    </source>
</reference>
<dbReference type="EMBL" id="MKJU01000008">
    <property type="protein sequence ID" value="OHU92397.1"/>
    <property type="molecule type" value="Genomic_DNA"/>
</dbReference>
<feature type="transmembrane region" description="Helical" evidence="9">
    <location>
        <begin position="12"/>
        <end position="30"/>
    </location>
</feature>
<accession>A0A1S1MXA8</accession>
<evidence type="ECO:0000256" key="8">
    <source>
        <dbReference type="ARBA" id="ARBA00031512"/>
    </source>
</evidence>
<dbReference type="SUPFAM" id="SSF53187">
    <property type="entry name" value="Zn-dependent exopeptidases"/>
    <property type="match status" value="1"/>
</dbReference>
<gene>
    <name evidence="11" type="ORF">BET10_05595</name>
</gene>
<proteinExistence type="inferred from homology"/>
<evidence type="ECO:0000313" key="11">
    <source>
        <dbReference type="EMBL" id="OHU92397.1"/>
    </source>
</evidence>
<dbReference type="InterPro" id="IPR045175">
    <property type="entry name" value="M28_fam"/>
</dbReference>
<dbReference type="STRING" id="1859457.BET10_05595"/>
<comment type="similarity">
    <text evidence="3">Belongs to the peptidase M28 family.</text>
</comment>
<dbReference type="Pfam" id="PF04389">
    <property type="entry name" value="Peptidase_M28"/>
    <property type="match status" value="1"/>
</dbReference>
<dbReference type="Proteomes" id="UP000179786">
    <property type="component" value="Unassembled WGS sequence"/>
</dbReference>
<dbReference type="PANTHER" id="PTHR12147:SF58">
    <property type="entry name" value="VACUOLAR MEMBRANE PROTEASE"/>
    <property type="match status" value="1"/>
</dbReference>
<dbReference type="OrthoDB" id="9778250at2"/>
<keyword evidence="6 9" id="KW-1133">Transmembrane helix</keyword>
<comment type="function">
    <text evidence="1">May be involved in vacuolar sorting and osmoregulation.</text>
</comment>
<evidence type="ECO:0000256" key="5">
    <source>
        <dbReference type="ARBA" id="ARBA00022554"/>
    </source>
</evidence>
<evidence type="ECO:0000256" key="4">
    <source>
        <dbReference type="ARBA" id="ARBA00017435"/>
    </source>
</evidence>
<feature type="transmembrane region" description="Helical" evidence="9">
    <location>
        <begin position="547"/>
        <end position="565"/>
    </location>
</feature>
<feature type="transmembrane region" description="Helical" evidence="9">
    <location>
        <begin position="323"/>
        <end position="354"/>
    </location>
</feature>
<dbReference type="InterPro" id="IPR007484">
    <property type="entry name" value="Peptidase_M28"/>
</dbReference>
<keyword evidence="7" id="KW-0325">Glycoprotein</keyword>
<name>A0A1S1MXA8_9GAMM</name>
<dbReference type="GO" id="GO:0008235">
    <property type="term" value="F:metalloexopeptidase activity"/>
    <property type="evidence" value="ECO:0007669"/>
    <property type="project" value="InterPro"/>
</dbReference>
<keyword evidence="9" id="KW-0472">Membrane</keyword>
<evidence type="ECO:0000313" key="12">
    <source>
        <dbReference type="Proteomes" id="UP000179786"/>
    </source>
</evidence>
<dbReference type="PANTHER" id="PTHR12147">
    <property type="entry name" value="METALLOPEPTIDASE M28 FAMILY MEMBER"/>
    <property type="match status" value="1"/>
</dbReference>
<comment type="subcellular location">
    <subcellularLocation>
        <location evidence="2">Vacuole membrane</location>
        <topology evidence="2">Multi-pass membrane protein</topology>
    </subcellularLocation>
</comment>
<comment type="caution">
    <text evidence="11">The sequence shown here is derived from an EMBL/GenBank/DDBJ whole genome shotgun (WGS) entry which is preliminary data.</text>
</comment>
<keyword evidence="5" id="KW-0926">Vacuole</keyword>
<evidence type="ECO:0000256" key="9">
    <source>
        <dbReference type="SAM" id="Phobius"/>
    </source>
</evidence>
<feature type="transmembrane region" description="Helical" evidence="9">
    <location>
        <begin position="434"/>
        <end position="452"/>
    </location>
</feature>
<evidence type="ECO:0000256" key="1">
    <source>
        <dbReference type="ARBA" id="ARBA00003273"/>
    </source>
</evidence>
<evidence type="ECO:0000256" key="6">
    <source>
        <dbReference type="ARBA" id="ARBA00022989"/>
    </source>
</evidence>
<keyword evidence="9" id="KW-0812">Transmembrane</keyword>
<feature type="transmembrane region" description="Helical" evidence="9">
    <location>
        <begin position="517"/>
        <end position="535"/>
    </location>
</feature>
<organism evidence="11 12">
    <name type="scientific">Pseudoalteromonas amylolytica</name>
    <dbReference type="NCBI Taxonomy" id="1859457"/>
    <lineage>
        <taxon>Bacteria</taxon>
        <taxon>Pseudomonadati</taxon>
        <taxon>Pseudomonadota</taxon>
        <taxon>Gammaproteobacteria</taxon>
        <taxon>Alteromonadales</taxon>
        <taxon>Pseudoalteromonadaceae</taxon>
        <taxon>Pseudoalteromonas</taxon>
    </lineage>
</organism>
<dbReference type="GO" id="GO:0005774">
    <property type="term" value="C:vacuolar membrane"/>
    <property type="evidence" value="ECO:0007669"/>
    <property type="project" value="UniProtKB-SubCell"/>
</dbReference>
<feature type="transmembrane region" description="Helical" evidence="9">
    <location>
        <begin position="401"/>
        <end position="422"/>
    </location>
</feature>
<protein>
    <recommendedName>
        <fullName evidence="4">Vacuolar membrane protease</fullName>
    </recommendedName>
    <alternativeName>
        <fullName evidence="8">FXNA-related family protease 1</fullName>
    </alternativeName>
</protein>
<feature type="transmembrane region" description="Helical" evidence="9">
    <location>
        <begin position="366"/>
        <end position="389"/>
    </location>
</feature>
<evidence type="ECO:0000256" key="7">
    <source>
        <dbReference type="ARBA" id="ARBA00023180"/>
    </source>
</evidence>